<reference evidence="2 3" key="1">
    <citation type="submission" date="2018-02" db="EMBL/GenBank/DDBJ databases">
        <title>The genomes of Aspergillus section Nigri reveals drivers in fungal speciation.</title>
        <authorList>
            <consortium name="DOE Joint Genome Institute"/>
            <person name="Vesth T.C."/>
            <person name="Nybo J."/>
            <person name="Theobald S."/>
            <person name="Brandl J."/>
            <person name="Frisvad J.C."/>
            <person name="Nielsen K.F."/>
            <person name="Lyhne E.K."/>
            <person name="Kogle M.E."/>
            <person name="Kuo A."/>
            <person name="Riley R."/>
            <person name="Clum A."/>
            <person name="Nolan M."/>
            <person name="Lipzen A."/>
            <person name="Salamov A."/>
            <person name="Henrissat B."/>
            <person name="Wiebenga A."/>
            <person name="De vries R.P."/>
            <person name="Grigoriev I.V."/>
            <person name="Mortensen U.H."/>
            <person name="Andersen M.R."/>
            <person name="Baker S.E."/>
        </authorList>
    </citation>
    <scope>NUCLEOTIDE SEQUENCE [LARGE SCALE GENOMIC DNA]</scope>
    <source>
        <strain evidence="2 3">CBS 707.79</strain>
    </source>
</reference>
<dbReference type="Proteomes" id="UP000247810">
    <property type="component" value="Unassembled WGS sequence"/>
</dbReference>
<accession>A0A319DNT1</accession>
<proteinExistence type="predicted"/>
<organism evidence="2 3">
    <name type="scientific">Aspergillus ellipticus CBS 707.79</name>
    <dbReference type="NCBI Taxonomy" id="1448320"/>
    <lineage>
        <taxon>Eukaryota</taxon>
        <taxon>Fungi</taxon>
        <taxon>Dikarya</taxon>
        <taxon>Ascomycota</taxon>
        <taxon>Pezizomycotina</taxon>
        <taxon>Eurotiomycetes</taxon>
        <taxon>Eurotiomycetidae</taxon>
        <taxon>Eurotiales</taxon>
        <taxon>Aspergillaceae</taxon>
        <taxon>Aspergillus</taxon>
        <taxon>Aspergillus subgen. Circumdati</taxon>
    </lineage>
</organism>
<evidence type="ECO:0000313" key="3">
    <source>
        <dbReference type="Proteomes" id="UP000247810"/>
    </source>
</evidence>
<protein>
    <recommendedName>
        <fullName evidence="4">Protein kinase domain-containing protein</fullName>
    </recommendedName>
</protein>
<dbReference type="InterPro" id="IPR011009">
    <property type="entry name" value="Kinase-like_dom_sf"/>
</dbReference>
<sequence length="597" mass="67920">MTSIINGPCSTWQAAKFGCKPQNDLFGLLNECHRRLSQAIRIETNASLTTQGEATNIVNRRFPSQICAWQAFPRLQEETWDYLLRDDTFSSLRQFSTRSQLDYVQRNIQSIYSEASLRTFHRDTVDNFVGEILQAITQSEYQFCVQVAADERRIPVYAVEFKAPHKVTLPELTAGLHDMEPERDVIGREGDTFEFYSKHGTQIYSYMLDVGVRRGFLCTGEAYVFLDIPADDPSILQYHLCVPNQDVSIDGEGDLRRTAVGQIEYMDVLRDIPESLRKDPPASNYRSSSWKAVKRSPYLTRSRAGCRPSETMPEHTSEEHSSSEDGLGSPSPMPTPVPRAQRSTRSIAPYPSSASTRSDRQYCTTKCIFGLSVRGPLDKHCPNVHEHGTGRHSFGSRELMRRLRDQLRDDRTAGLKTLHIRGRIGFMIQATLLSHGYTMIIEATTEDRCHRLRQEAKTYQHLRPLQGLCIPVYLGYLRPPHPYWYHGEPMTEMLIFSWAGIRIQQARVGQDELFIDRERKKLVDALRAHGIQHNNVAWRNLLWNSDLGSVFIIDFESISALPSQSISERQPLSVASGNYRAACVTWSPSAKPQGMIA</sequence>
<dbReference type="EMBL" id="KZ825813">
    <property type="protein sequence ID" value="PYH98304.1"/>
    <property type="molecule type" value="Genomic_DNA"/>
</dbReference>
<feature type="compositionally biased region" description="Polar residues" evidence="1">
    <location>
        <begin position="341"/>
        <end position="357"/>
    </location>
</feature>
<dbReference type="STRING" id="1448320.A0A319DNT1"/>
<dbReference type="OrthoDB" id="4509823at2759"/>
<dbReference type="VEuPathDB" id="FungiDB:BO71DRAFT_447345"/>
<feature type="compositionally biased region" description="Basic and acidic residues" evidence="1">
    <location>
        <begin position="312"/>
        <end position="323"/>
    </location>
</feature>
<evidence type="ECO:0000313" key="2">
    <source>
        <dbReference type="EMBL" id="PYH98304.1"/>
    </source>
</evidence>
<dbReference type="SUPFAM" id="SSF56112">
    <property type="entry name" value="Protein kinase-like (PK-like)"/>
    <property type="match status" value="1"/>
</dbReference>
<dbReference type="AlphaFoldDB" id="A0A319DNT1"/>
<keyword evidence="3" id="KW-1185">Reference proteome</keyword>
<feature type="region of interest" description="Disordered" evidence="1">
    <location>
        <begin position="301"/>
        <end position="357"/>
    </location>
</feature>
<evidence type="ECO:0008006" key="4">
    <source>
        <dbReference type="Google" id="ProtNLM"/>
    </source>
</evidence>
<gene>
    <name evidence="2" type="ORF">BO71DRAFT_447345</name>
</gene>
<evidence type="ECO:0000256" key="1">
    <source>
        <dbReference type="SAM" id="MobiDB-lite"/>
    </source>
</evidence>
<name>A0A319DNT1_9EURO</name>